<dbReference type="Proteomes" id="UP000516384">
    <property type="component" value="Chromosome"/>
</dbReference>
<accession>A0A7H0Y2N9</accession>
<evidence type="ECO:0000313" key="2">
    <source>
        <dbReference type="Proteomes" id="UP000516384"/>
    </source>
</evidence>
<organism evidence="1 2">
    <name type="scientific">Paenibacillus peoriae</name>
    <dbReference type="NCBI Taxonomy" id="59893"/>
    <lineage>
        <taxon>Bacteria</taxon>
        <taxon>Bacillati</taxon>
        <taxon>Bacillota</taxon>
        <taxon>Bacilli</taxon>
        <taxon>Bacillales</taxon>
        <taxon>Paenibacillaceae</taxon>
        <taxon>Paenibacillus</taxon>
    </lineage>
</organism>
<dbReference type="EMBL" id="CP061172">
    <property type="protein sequence ID" value="QNR65347.1"/>
    <property type="molecule type" value="Genomic_DNA"/>
</dbReference>
<reference evidence="1 2" key="1">
    <citation type="submission" date="2020-09" db="EMBL/GenBank/DDBJ databases">
        <title>Characterization of Paenibacillus peoriae strain ZF390 with broad-spectrum antimicrobial activity as a potential biocontrol agent.</title>
        <authorList>
            <person name="Li L."/>
            <person name="Zhao Y."/>
            <person name="Li B."/>
            <person name="Xie X."/>
        </authorList>
    </citation>
    <scope>NUCLEOTIDE SEQUENCE [LARGE SCALE GENOMIC DNA]</scope>
    <source>
        <strain evidence="1 2">ZF390</strain>
    </source>
</reference>
<proteinExistence type="predicted"/>
<protein>
    <submittedName>
        <fullName evidence="1">Uncharacterized protein</fullName>
    </submittedName>
</protein>
<gene>
    <name evidence="1" type="ORF">IAQ67_15740</name>
</gene>
<dbReference type="RefSeq" id="WP_190297250.1">
    <property type="nucleotide sequence ID" value="NZ_CP061172.1"/>
</dbReference>
<evidence type="ECO:0000313" key="1">
    <source>
        <dbReference type="EMBL" id="QNR65347.1"/>
    </source>
</evidence>
<dbReference type="AlphaFoldDB" id="A0A7H0Y2N9"/>
<name>A0A7H0Y2N9_9BACL</name>
<sequence>MENSRQITVNDSRINISFKNQDTLRAEQSEEVILTNNHFEPVADILQGMNEMIGWKR</sequence>